<reference evidence="9 10" key="1">
    <citation type="submission" date="2018-06" db="EMBL/GenBank/DDBJ databases">
        <title>Paenibacillus imtechensis sp. nov.</title>
        <authorList>
            <person name="Pinnaka A.K."/>
            <person name="Singh H."/>
            <person name="Kaur M."/>
        </authorList>
    </citation>
    <scope>NUCLEOTIDE SEQUENCE [LARGE SCALE GENOMIC DNA]</scope>
    <source>
        <strain evidence="9 10">SMB1</strain>
    </source>
</reference>
<gene>
    <name evidence="9" type="primary">phnE</name>
    <name evidence="9" type="ORF">DNH61_16620</name>
</gene>
<organism evidence="9 10">
    <name type="scientific">Paenibacillus sambharensis</name>
    <dbReference type="NCBI Taxonomy" id="1803190"/>
    <lineage>
        <taxon>Bacteria</taxon>
        <taxon>Bacillati</taxon>
        <taxon>Bacillota</taxon>
        <taxon>Bacilli</taxon>
        <taxon>Bacillales</taxon>
        <taxon>Paenibacillaceae</taxon>
        <taxon>Paenibacillus</taxon>
    </lineage>
</organism>
<feature type="transmembrane region" description="Helical" evidence="7">
    <location>
        <begin position="63"/>
        <end position="83"/>
    </location>
</feature>
<dbReference type="OrthoDB" id="9808005at2"/>
<sequence>MRNLPALFIVIILLVWSGYGIGIDWSLFHDLGNSVRFVSEHWFPPDFSNSGAAWKAMIDTLQMAMFSTLAALIIAFPLSFLAARNWSPGLWLYNGSRTVFNFIRSIPEIVLALIFIPTLGLGPLPAVMALIIHNIGVFGKMISEMIEAMDDGPLEAVKAVGGSRLHVAIYGIMPQMLPLIFSQYFYRLEVAIRTCLVLGIVGAGGLGQMLYNDFKQFMYQKVTFEVLLIMVLVTAVDYTGAFIRKRVK</sequence>
<evidence type="ECO:0000256" key="2">
    <source>
        <dbReference type="ARBA" id="ARBA00022448"/>
    </source>
</evidence>
<dbReference type="GO" id="GO:0005886">
    <property type="term" value="C:plasma membrane"/>
    <property type="evidence" value="ECO:0007669"/>
    <property type="project" value="UniProtKB-SubCell"/>
</dbReference>
<dbReference type="Gene3D" id="1.10.3720.10">
    <property type="entry name" value="MetI-like"/>
    <property type="match status" value="1"/>
</dbReference>
<keyword evidence="4 7" id="KW-0812">Transmembrane</keyword>
<dbReference type="NCBIfam" id="TIGR01097">
    <property type="entry name" value="PhnE"/>
    <property type="match status" value="1"/>
</dbReference>
<evidence type="ECO:0000313" key="9">
    <source>
        <dbReference type="EMBL" id="PZD94590.1"/>
    </source>
</evidence>
<feature type="domain" description="ABC transmembrane type-1" evidence="8">
    <location>
        <begin position="57"/>
        <end position="240"/>
    </location>
</feature>
<evidence type="ECO:0000313" key="10">
    <source>
        <dbReference type="Proteomes" id="UP000249522"/>
    </source>
</evidence>
<dbReference type="PANTHER" id="PTHR30043">
    <property type="entry name" value="PHOSPHONATES TRANSPORT SYSTEM PERMEASE PROTEIN"/>
    <property type="match status" value="1"/>
</dbReference>
<feature type="transmembrane region" description="Helical" evidence="7">
    <location>
        <begin position="6"/>
        <end position="28"/>
    </location>
</feature>
<dbReference type="InterPro" id="IPR035906">
    <property type="entry name" value="MetI-like_sf"/>
</dbReference>
<dbReference type="RefSeq" id="WP_111147812.1">
    <property type="nucleotide sequence ID" value="NZ_QKRB01000051.1"/>
</dbReference>
<keyword evidence="10" id="KW-1185">Reference proteome</keyword>
<keyword evidence="3" id="KW-1003">Cell membrane</keyword>
<evidence type="ECO:0000256" key="5">
    <source>
        <dbReference type="ARBA" id="ARBA00022989"/>
    </source>
</evidence>
<evidence type="ECO:0000259" key="8">
    <source>
        <dbReference type="PROSITE" id="PS50928"/>
    </source>
</evidence>
<accession>A0A2W1L8X7</accession>
<evidence type="ECO:0000256" key="6">
    <source>
        <dbReference type="ARBA" id="ARBA00023136"/>
    </source>
</evidence>
<evidence type="ECO:0000256" key="7">
    <source>
        <dbReference type="RuleBase" id="RU363032"/>
    </source>
</evidence>
<dbReference type="InterPro" id="IPR000515">
    <property type="entry name" value="MetI-like"/>
</dbReference>
<feature type="transmembrane region" description="Helical" evidence="7">
    <location>
        <begin position="223"/>
        <end position="243"/>
    </location>
</feature>
<comment type="subcellular location">
    <subcellularLocation>
        <location evidence="1 7">Cell membrane</location>
        <topology evidence="1 7">Multi-pass membrane protein</topology>
    </subcellularLocation>
</comment>
<name>A0A2W1L8X7_9BACL</name>
<dbReference type="EMBL" id="QKRB01000051">
    <property type="protein sequence ID" value="PZD94590.1"/>
    <property type="molecule type" value="Genomic_DNA"/>
</dbReference>
<dbReference type="Pfam" id="PF00528">
    <property type="entry name" value="BPD_transp_1"/>
    <property type="match status" value="1"/>
</dbReference>
<dbReference type="GO" id="GO:0015416">
    <property type="term" value="F:ABC-type phosphonate transporter activity"/>
    <property type="evidence" value="ECO:0007669"/>
    <property type="project" value="InterPro"/>
</dbReference>
<protein>
    <submittedName>
        <fullName evidence="9">Phosphonate ABC transporter, permease protein PhnE</fullName>
    </submittedName>
</protein>
<keyword evidence="6 7" id="KW-0472">Membrane</keyword>
<comment type="similarity">
    <text evidence="7">Belongs to the binding-protein-dependent transport system permease family.</text>
</comment>
<comment type="caution">
    <text evidence="9">The sequence shown here is derived from an EMBL/GenBank/DDBJ whole genome shotgun (WGS) entry which is preliminary data.</text>
</comment>
<dbReference type="SUPFAM" id="SSF161098">
    <property type="entry name" value="MetI-like"/>
    <property type="match status" value="1"/>
</dbReference>
<feature type="transmembrane region" description="Helical" evidence="7">
    <location>
        <begin position="109"/>
        <end position="132"/>
    </location>
</feature>
<dbReference type="InterPro" id="IPR005769">
    <property type="entry name" value="PhnE/PtxC"/>
</dbReference>
<dbReference type="CDD" id="cd06261">
    <property type="entry name" value="TM_PBP2"/>
    <property type="match status" value="1"/>
</dbReference>
<dbReference type="PROSITE" id="PS50928">
    <property type="entry name" value="ABC_TM1"/>
    <property type="match status" value="1"/>
</dbReference>
<feature type="transmembrane region" description="Helical" evidence="7">
    <location>
        <begin position="190"/>
        <end position="211"/>
    </location>
</feature>
<evidence type="ECO:0000256" key="3">
    <source>
        <dbReference type="ARBA" id="ARBA00022475"/>
    </source>
</evidence>
<dbReference type="PANTHER" id="PTHR30043:SF1">
    <property type="entry name" value="ABC TRANSPORT SYSTEM PERMEASE PROTEIN P69"/>
    <property type="match status" value="1"/>
</dbReference>
<proteinExistence type="inferred from homology"/>
<evidence type="ECO:0000256" key="4">
    <source>
        <dbReference type="ARBA" id="ARBA00022692"/>
    </source>
</evidence>
<keyword evidence="2 7" id="KW-0813">Transport</keyword>
<dbReference type="Proteomes" id="UP000249522">
    <property type="component" value="Unassembled WGS sequence"/>
</dbReference>
<keyword evidence="5 7" id="KW-1133">Transmembrane helix</keyword>
<evidence type="ECO:0000256" key="1">
    <source>
        <dbReference type="ARBA" id="ARBA00004651"/>
    </source>
</evidence>
<dbReference type="AlphaFoldDB" id="A0A2W1L8X7"/>